<comment type="caution">
    <text evidence="2">The sequence shown here is derived from an EMBL/GenBank/DDBJ whole genome shotgun (WGS) entry which is preliminary data.</text>
</comment>
<dbReference type="InterPro" id="IPR036047">
    <property type="entry name" value="F-box-like_dom_sf"/>
</dbReference>
<accession>A0A397U2N4</accession>
<dbReference type="OrthoDB" id="2322499at2759"/>
<gene>
    <name evidence="2" type="ORF">C2G38_2230045</name>
</gene>
<dbReference type="AlphaFoldDB" id="A0A397U2N4"/>
<dbReference type="SUPFAM" id="SSF81383">
    <property type="entry name" value="F-box domain"/>
    <property type="match status" value="1"/>
</dbReference>
<organism evidence="2 3">
    <name type="scientific">Gigaspora rosea</name>
    <dbReference type="NCBI Taxonomy" id="44941"/>
    <lineage>
        <taxon>Eukaryota</taxon>
        <taxon>Fungi</taxon>
        <taxon>Fungi incertae sedis</taxon>
        <taxon>Mucoromycota</taxon>
        <taxon>Glomeromycotina</taxon>
        <taxon>Glomeromycetes</taxon>
        <taxon>Diversisporales</taxon>
        <taxon>Gigasporaceae</taxon>
        <taxon>Gigaspora</taxon>
    </lineage>
</organism>
<dbReference type="Gene3D" id="1.20.1280.50">
    <property type="match status" value="1"/>
</dbReference>
<keyword evidence="3" id="KW-1185">Reference proteome</keyword>
<dbReference type="Proteomes" id="UP000266673">
    <property type="component" value="Unassembled WGS sequence"/>
</dbReference>
<feature type="domain" description="F-box" evidence="1">
    <location>
        <begin position="1"/>
        <end position="51"/>
    </location>
</feature>
<reference evidence="2 3" key="1">
    <citation type="submission" date="2018-06" db="EMBL/GenBank/DDBJ databases">
        <title>Comparative genomics reveals the genomic features of Rhizophagus irregularis, R. cerebriforme, R. diaphanum and Gigaspora rosea, and their symbiotic lifestyle signature.</title>
        <authorList>
            <person name="Morin E."/>
            <person name="San Clemente H."/>
            <person name="Chen E.C.H."/>
            <person name="De La Providencia I."/>
            <person name="Hainaut M."/>
            <person name="Kuo A."/>
            <person name="Kohler A."/>
            <person name="Murat C."/>
            <person name="Tang N."/>
            <person name="Roy S."/>
            <person name="Loubradou J."/>
            <person name="Henrissat B."/>
            <person name="Grigoriev I.V."/>
            <person name="Corradi N."/>
            <person name="Roux C."/>
            <person name="Martin F.M."/>
        </authorList>
    </citation>
    <scope>NUCLEOTIDE SEQUENCE [LARGE SCALE GENOMIC DNA]</scope>
    <source>
        <strain evidence="2 3">DAOM 194757</strain>
    </source>
</reference>
<evidence type="ECO:0000313" key="2">
    <source>
        <dbReference type="EMBL" id="RIB01683.1"/>
    </source>
</evidence>
<name>A0A397U2N4_9GLOM</name>
<dbReference type="InterPro" id="IPR001810">
    <property type="entry name" value="F-box_dom"/>
</dbReference>
<proteinExistence type="predicted"/>
<evidence type="ECO:0000313" key="3">
    <source>
        <dbReference type="Proteomes" id="UP000266673"/>
    </source>
</evidence>
<protein>
    <recommendedName>
        <fullName evidence="1">F-box domain-containing protein</fullName>
    </recommendedName>
</protein>
<sequence>MASNLPSEIIIEICGYLHPKDLYSLASVSKNYRSLLWSETSNTTQEIWKTSRELYINHKTFPPPDGMCEQKYCWLLVIVDECKFCGERERFNLNMHWEFQLFCCWDCLKQHSISYDELKDKVPEILIQCLIRIQQPAVLKTRRYLVTNVFSTLAQFYEIEGNLDVNFECVEYEENEENEENVDEERQLSKKEIWIQQKKAEVEMILRIAKKYKLQHDLVRYENRQERIERILRRCKYYKYTSTLN</sequence>
<dbReference type="Pfam" id="PF12937">
    <property type="entry name" value="F-box-like"/>
    <property type="match status" value="1"/>
</dbReference>
<dbReference type="PROSITE" id="PS50181">
    <property type="entry name" value="FBOX"/>
    <property type="match status" value="1"/>
</dbReference>
<dbReference type="EMBL" id="QKWP01002991">
    <property type="protein sequence ID" value="RIB01683.1"/>
    <property type="molecule type" value="Genomic_DNA"/>
</dbReference>
<dbReference type="CDD" id="cd09917">
    <property type="entry name" value="F-box_SF"/>
    <property type="match status" value="1"/>
</dbReference>
<evidence type="ECO:0000259" key="1">
    <source>
        <dbReference type="PROSITE" id="PS50181"/>
    </source>
</evidence>